<organism evidence="1 2">
    <name type="scientific">Acetonema longum DSM 6540</name>
    <dbReference type="NCBI Taxonomy" id="1009370"/>
    <lineage>
        <taxon>Bacteria</taxon>
        <taxon>Bacillati</taxon>
        <taxon>Bacillota</taxon>
        <taxon>Negativicutes</taxon>
        <taxon>Acetonemataceae</taxon>
        <taxon>Acetonema</taxon>
    </lineage>
</organism>
<evidence type="ECO:0000313" key="2">
    <source>
        <dbReference type="Proteomes" id="UP000003240"/>
    </source>
</evidence>
<dbReference type="Proteomes" id="UP000003240">
    <property type="component" value="Unassembled WGS sequence"/>
</dbReference>
<dbReference type="OrthoDB" id="9816190at2"/>
<comment type="caution">
    <text evidence="1">The sequence shown here is derived from an EMBL/GenBank/DDBJ whole genome shotgun (WGS) entry which is preliminary data.</text>
</comment>
<dbReference type="InterPro" id="IPR037010">
    <property type="entry name" value="VitB12-dep_Met_synth_activ_sf"/>
</dbReference>
<gene>
    <name evidence="1" type="ORF">ALO_09364</name>
</gene>
<protein>
    <submittedName>
        <fullName evidence="1">Vitamin B12 dependent methionine synthase activation region</fullName>
    </submittedName>
</protein>
<dbReference type="EMBL" id="AFGF01000074">
    <property type="protein sequence ID" value="EGO64200.1"/>
    <property type="molecule type" value="Genomic_DNA"/>
</dbReference>
<reference evidence="1 2" key="1">
    <citation type="journal article" date="2011" name="EMBO J.">
        <title>Structural diversity of bacterial flagellar motors.</title>
        <authorList>
            <person name="Chen S."/>
            <person name="Beeby M."/>
            <person name="Murphy G.E."/>
            <person name="Leadbetter J.R."/>
            <person name="Hendrixson D.R."/>
            <person name="Briegel A."/>
            <person name="Li Z."/>
            <person name="Shi J."/>
            <person name="Tocheva E.I."/>
            <person name="Muller A."/>
            <person name="Dobro M.J."/>
            <person name="Jensen G.J."/>
        </authorList>
    </citation>
    <scope>NUCLEOTIDE SEQUENCE [LARGE SCALE GENOMIC DNA]</scope>
    <source>
        <strain evidence="1 2">DSM 6540</strain>
    </source>
</reference>
<dbReference type="PIRSF" id="PIRSF037984">
    <property type="entry name" value="Met_synth_TM0269_prd"/>
    <property type="match status" value="1"/>
</dbReference>
<dbReference type="InterPro" id="IPR017342">
    <property type="entry name" value="S-AdoMet-dep_Met_synth_prd"/>
</dbReference>
<dbReference type="GO" id="GO:0008705">
    <property type="term" value="F:methionine synthase activity"/>
    <property type="evidence" value="ECO:0007669"/>
    <property type="project" value="InterPro"/>
</dbReference>
<dbReference type="Gene3D" id="3.40.109.40">
    <property type="match status" value="1"/>
</dbReference>
<dbReference type="RefSeq" id="WP_004094993.1">
    <property type="nucleotide sequence ID" value="NZ_AFGF01000074.1"/>
</dbReference>
<dbReference type="STRING" id="1009370.ALO_09364"/>
<keyword evidence="2" id="KW-1185">Reference proteome</keyword>
<proteinExistence type="predicted"/>
<evidence type="ECO:0000313" key="1">
    <source>
        <dbReference type="EMBL" id="EGO64200.1"/>
    </source>
</evidence>
<dbReference type="SUPFAM" id="SSF56507">
    <property type="entry name" value="Methionine synthase activation domain-like"/>
    <property type="match status" value="1"/>
</dbReference>
<name>F7NIH0_9FIRM</name>
<sequence>MEIIRPPLTHIREDELLRYAGVRDHSFSPAMIKTAVQEVLCLAQPQGVWRLYPYRADCGLLCGDPALKLEGEGIRNHLSQAVQAAILAATIGEEVEKAISHRFQRGEYTAALLLDAAATTAVEQTVDSLNRLIDKQGRVKGYQLTSRFSPGYGNWSVTVQPKILTLCQGSAIGIRTTESHMLIPRKSVTAVIGWVPQQHGPEPVKPTSSCQSCHQIHCIARKMRASSDNENGQ</sequence>
<accession>F7NIH0</accession>
<dbReference type="AlphaFoldDB" id="F7NIH0"/>
<dbReference type="eggNOG" id="COG1410">
    <property type="taxonomic scope" value="Bacteria"/>
</dbReference>